<dbReference type="RefSeq" id="WP_143127660.1">
    <property type="nucleotide sequence ID" value="NZ_VJMG01000082.1"/>
</dbReference>
<keyword evidence="1" id="KW-1133">Transmembrane helix</keyword>
<keyword evidence="1" id="KW-0472">Membrane</keyword>
<dbReference type="EMBL" id="VJMG01000082">
    <property type="protein sequence ID" value="TRL32545.1"/>
    <property type="molecule type" value="Genomic_DNA"/>
</dbReference>
<protein>
    <submittedName>
        <fullName evidence="2">DUF1109 family protein</fullName>
    </submittedName>
</protein>
<name>A0A549SSG0_9HYPH</name>
<feature type="transmembrane region" description="Helical" evidence="1">
    <location>
        <begin position="25"/>
        <end position="44"/>
    </location>
</feature>
<gene>
    <name evidence="2" type="ORF">FNA46_23540</name>
</gene>
<dbReference type="InterPro" id="IPR009495">
    <property type="entry name" value="NrsF"/>
</dbReference>
<proteinExistence type="predicted"/>
<accession>A0A549SSG0</accession>
<comment type="caution">
    <text evidence="2">The sequence shown here is derived from an EMBL/GenBank/DDBJ whole genome shotgun (WGS) entry which is preliminary data.</text>
</comment>
<keyword evidence="3" id="KW-1185">Reference proteome</keyword>
<evidence type="ECO:0000313" key="3">
    <source>
        <dbReference type="Proteomes" id="UP000316801"/>
    </source>
</evidence>
<feature type="transmembrane region" description="Helical" evidence="1">
    <location>
        <begin position="158"/>
        <end position="177"/>
    </location>
</feature>
<evidence type="ECO:0000256" key="1">
    <source>
        <dbReference type="SAM" id="Phobius"/>
    </source>
</evidence>
<dbReference type="AlphaFoldDB" id="A0A549SSG0"/>
<feature type="transmembrane region" description="Helical" evidence="1">
    <location>
        <begin position="92"/>
        <end position="114"/>
    </location>
</feature>
<evidence type="ECO:0000313" key="2">
    <source>
        <dbReference type="EMBL" id="TRL32545.1"/>
    </source>
</evidence>
<organism evidence="2 3">
    <name type="scientific">Rhizobium straminoryzae</name>
    <dbReference type="NCBI Taxonomy" id="1387186"/>
    <lineage>
        <taxon>Bacteria</taxon>
        <taxon>Pseudomonadati</taxon>
        <taxon>Pseudomonadota</taxon>
        <taxon>Alphaproteobacteria</taxon>
        <taxon>Hyphomicrobiales</taxon>
        <taxon>Rhizobiaceae</taxon>
        <taxon>Rhizobium/Agrobacterium group</taxon>
        <taxon>Rhizobium</taxon>
    </lineage>
</organism>
<reference evidence="2 3" key="1">
    <citation type="submission" date="2019-07" db="EMBL/GenBank/DDBJ databases">
        <title>Ln-dependent methylotrophs.</title>
        <authorList>
            <person name="Tani A."/>
        </authorList>
    </citation>
    <scope>NUCLEOTIDE SEQUENCE [LARGE SCALE GENOMIC DNA]</scope>
    <source>
        <strain evidence="2 3">SM12</strain>
    </source>
</reference>
<feature type="transmembrane region" description="Helical" evidence="1">
    <location>
        <begin position="120"/>
        <end position="146"/>
    </location>
</feature>
<feature type="transmembrane region" description="Helical" evidence="1">
    <location>
        <begin position="59"/>
        <end position="80"/>
    </location>
</feature>
<keyword evidence="1" id="KW-0812">Transmembrane</keyword>
<feature type="transmembrane region" description="Helical" evidence="1">
    <location>
        <begin position="189"/>
        <end position="210"/>
    </location>
</feature>
<dbReference type="Proteomes" id="UP000316801">
    <property type="component" value="Unassembled WGS sequence"/>
</dbReference>
<dbReference type="Pfam" id="PF06532">
    <property type="entry name" value="NrsF"/>
    <property type="match status" value="1"/>
</dbReference>
<sequence length="212" mass="22300">MQTEDLINALKADNARQPISLGRTWQVALAGATLAAAVVFWLSLGPRPDFMAAAHTLRFLFKFVATLLLASTAFELVRALSRPGSNVVRPALLMAAAPVAVALAVVTELVAVPSDQWRTVWWGTNISTCLTFIPLIGLVPLAVFLLALRHGAPTHPAVAGAVAGLLAGGLSATFYAAHCPDDSPLFVATWYSIAIAGLALLGTILGPRVARW</sequence>